<dbReference type="PRINTS" id="PR00413">
    <property type="entry name" value="HADHALOGNASE"/>
</dbReference>
<dbReference type="Gene3D" id="3.40.50.1000">
    <property type="entry name" value="HAD superfamily/HAD-like"/>
    <property type="match status" value="1"/>
</dbReference>
<accession>A0A1Y6D045</accession>
<dbReference type="NCBIfam" id="TIGR01509">
    <property type="entry name" value="HAD-SF-IA-v3"/>
    <property type="match status" value="1"/>
</dbReference>
<dbReference type="Proteomes" id="UP000192923">
    <property type="component" value="Unassembled WGS sequence"/>
</dbReference>
<evidence type="ECO:0000313" key="1">
    <source>
        <dbReference type="EMBL" id="SMF93764.1"/>
    </source>
</evidence>
<sequence length="223" mass="24154">MSALPPFQAAILDMDGLVLDSESTYCAAWRLAAAELGYALAEDFCHSLFGQHASAVEAAMWREFGPGFERERFYQAAERHWFAHLHTQGMARMPGVETLLELLRARGVPFALATNSDAPYARRCLERSGLADAFTVVVTRDQVPLGKPAPDVYLEAARRLGMDPAACLALEDSPTGLAAANAAGMITVLVQRHDNLRAQALGLARHACASLLEVVEMMGRRGA</sequence>
<dbReference type="SFLD" id="SFLDS00003">
    <property type="entry name" value="Haloacid_Dehalogenase"/>
    <property type="match status" value="1"/>
</dbReference>
<dbReference type="Gene3D" id="1.10.150.240">
    <property type="entry name" value="Putative phosphatase, domain 2"/>
    <property type="match status" value="1"/>
</dbReference>
<dbReference type="InterPro" id="IPR036412">
    <property type="entry name" value="HAD-like_sf"/>
</dbReference>
<reference evidence="1 2" key="1">
    <citation type="submission" date="2016-12" db="EMBL/GenBank/DDBJ databases">
        <authorList>
            <person name="Song W.-J."/>
            <person name="Kurnit D.M."/>
        </authorList>
    </citation>
    <scope>NUCLEOTIDE SEQUENCE [LARGE SCALE GENOMIC DNA]</scope>
    <source>
        <strain evidence="1 2">175</strain>
    </source>
</reference>
<dbReference type="InterPro" id="IPR006439">
    <property type="entry name" value="HAD-SF_hydro_IA"/>
</dbReference>
<dbReference type="STRING" id="1760988.SAMN02949497_1056"/>
<dbReference type="InterPro" id="IPR023214">
    <property type="entry name" value="HAD_sf"/>
</dbReference>
<dbReference type="Pfam" id="PF00702">
    <property type="entry name" value="Hydrolase"/>
    <property type="match status" value="1"/>
</dbReference>
<dbReference type="InterPro" id="IPR023198">
    <property type="entry name" value="PGP-like_dom2"/>
</dbReference>
<organism evidence="1 2">
    <name type="scientific">Methylomagnum ishizawai</name>
    <dbReference type="NCBI Taxonomy" id="1760988"/>
    <lineage>
        <taxon>Bacteria</taxon>
        <taxon>Pseudomonadati</taxon>
        <taxon>Pseudomonadota</taxon>
        <taxon>Gammaproteobacteria</taxon>
        <taxon>Methylococcales</taxon>
        <taxon>Methylococcaceae</taxon>
        <taxon>Methylomagnum</taxon>
    </lineage>
</organism>
<evidence type="ECO:0000313" key="2">
    <source>
        <dbReference type="Proteomes" id="UP000192923"/>
    </source>
</evidence>
<keyword evidence="2" id="KW-1185">Reference proteome</keyword>
<dbReference type="PANTHER" id="PTHR18901:SF38">
    <property type="entry name" value="PSEUDOURIDINE-5'-PHOSPHATASE"/>
    <property type="match status" value="1"/>
</dbReference>
<dbReference type="SFLD" id="SFLDG01129">
    <property type="entry name" value="C1.5:_HAD__Beta-PGM__Phosphata"/>
    <property type="match status" value="1"/>
</dbReference>
<dbReference type="SFLD" id="SFLDG01135">
    <property type="entry name" value="C1.5.6:_HAD__Beta-PGM__Phospha"/>
    <property type="match status" value="1"/>
</dbReference>
<dbReference type="SUPFAM" id="SSF56784">
    <property type="entry name" value="HAD-like"/>
    <property type="match status" value="1"/>
</dbReference>
<dbReference type="PANTHER" id="PTHR18901">
    <property type="entry name" value="2-DEOXYGLUCOSE-6-PHOSPHATE PHOSPHATASE 2"/>
    <property type="match status" value="1"/>
</dbReference>
<gene>
    <name evidence="1" type="ORF">SAMN02949497_1056</name>
</gene>
<dbReference type="AlphaFoldDB" id="A0A1Y6D045"/>
<dbReference type="RefSeq" id="WP_085210589.1">
    <property type="nucleotide sequence ID" value="NZ_FXAM01000001.1"/>
</dbReference>
<protein>
    <submittedName>
        <fullName evidence="1">Haloacid dehalogenase superfamily, subfamily IA, variant 3 with third motif having DD or ED</fullName>
    </submittedName>
</protein>
<proteinExistence type="predicted"/>
<dbReference type="EMBL" id="FXAM01000001">
    <property type="protein sequence ID" value="SMF93764.1"/>
    <property type="molecule type" value="Genomic_DNA"/>
</dbReference>
<name>A0A1Y6D045_9GAMM</name>